<proteinExistence type="inferred from homology"/>
<organism evidence="4 5">
    <name type="scientific">Phytophthora megakarya</name>
    <dbReference type="NCBI Taxonomy" id="4795"/>
    <lineage>
        <taxon>Eukaryota</taxon>
        <taxon>Sar</taxon>
        <taxon>Stramenopiles</taxon>
        <taxon>Oomycota</taxon>
        <taxon>Peronosporomycetes</taxon>
        <taxon>Peronosporales</taxon>
        <taxon>Peronosporaceae</taxon>
        <taxon>Phytophthora</taxon>
    </lineage>
</organism>
<dbReference type="PANTHER" id="PTHR12220">
    <property type="entry name" value="50S/60S RIBOSOMAL PROTEIN L16"/>
    <property type="match status" value="1"/>
</dbReference>
<dbReference type="OrthoDB" id="34872at2759"/>
<gene>
    <name evidence="4" type="ORF">PHMEG_00030148</name>
</gene>
<dbReference type="EMBL" id="NBNE01008925">
    <property type="protein sequence ID" value="OWY98946.1"/>
    <property type="molecule type" value="Genomic_DNA"/>
</dbReference>
<dbReference type="Gene3D" id="3.90.1170.10">
    <property type="entry name" value="Ribosomal protein L10e/L16"/>
    <property type="match status" value="1"/>
</dbReference>
<keyword evidence="2 4" id="KW-0689">Ribosomal protein</keyword>
<dbReference type="InterPro" id="IPR036920">
    <property type="entry name" value="Ribosomal_uL16_sf"/>
</dbReference>
<accession>A0A225V2H4</accession>
<evidence type="ECO:0000256" key="1">
    <source>
        <dbReference type="ARBA" id="ARBA00008931"/>
    </source>
</evidence>
<dbReference type="AlphaFoldDB" id="A0A225V2H4"/>
<dbReference type="GO" id="GO:0005762">
    <property type="term" value="C:mitochondrial large ribosomal subunit"/>
    <property type="evidence" value="ECO:0007669"/>
    <property type="project" value="TreeGrafter"/>
</dbReference>
<keyword evidence="5" id="KW-1185">Reference proteome</keyword>
<sequence>MKRVFPKIPVAAIPTENRMCKGKGSVPVWVAKVKEGQILYEISGISLGNAKKFKK</sequence>
<dbReference type="InterPro" id="IPR000114">
    <property type="entry name" value="Ribosomal_uL16_bact-type"/>
</dbReference>
<protein>
    <submittedName>
        <fullName evidence="4">Ribosomal protein L16</fullName>
    </submittedName>
</protein>
<keyword evidence="3" id="KW-0687">Ribonucleoprotein</keyword>
<comment type="similarity">
    <text evidence="1">Belongs to the universal ribosomal protein uL16 family.</text>
</comment>
<evidence type="ECO:0000256" key="2">
    <source>
        <dbReference type="ARBA" id="ARBA00022980"/>
    </source>
</evidence>
<evidence type="ECO:0000313" key="5">
    <source>
        <dbReference type="Proteomes" id="UP000198211"/>
    </source>
</evidence>
<feature type="non-terminal residue" evidence="4">
    <location>
        <position position="55"/>
    </location>
</feature>
<dbReference type="GO" id="GO:0003735">
    <property type="term" value="F:structural constituent of ribosome"/>
    <property type="evidence" value="ECO:0007669"/>
    <property type="project" value="InterPro"/>
</dbReference>
<comment type="caution">
    <text evidence="4">The sequence shown here is derived from an EMBL/GenBank/DDBJ whole genome shotgun (WGS) entry which is preliminary data.</text>
</comment>
<reference evidence="5" key="1">
    <citation type="submission" date="2017-03" db="EMBL/GenBank/DDBJ databases">
        <title>Phytopthora megakarya and P. palmivora, two closely related causual agents of cacao black pod achieved similar genome size and gene model numbers by different mechanisms.</title>
        <authorList>
            <person name="Ali S."/>
            <person name="Shao J."/>
            <person name="Larry D.J."/>
            <person name="Kronmiller B."/>
            <person name="Shen D."/>
            <person name="Strem M.D."/>
            <person name="Melnick R.L."/>
            <person name="Guiltinan M.J."/>
            <person name="Tyler B.M."/>
            <person name="Meinhardt L.W."/>
            <person name="Bailey B.A."/>
        </authorList>
    </citation>
    <scope>NUCLEOTIDE SEQUENCE [LARGE SCALE GENOMIC DNA]</scope>
    <source>
        <strain evidence="5">zdho120</strain>
    </source>
</reference>
<dbReference type="GO" id="GO:0019843">
    <property type="term" value="F:rRNA binding"/>
    <property type="evidence" value="ECO:0007669"/>
    <property type="project" value="InterPro"/>
</dbReference>
<dbReference type="Pfam" id="PF00252">
    <property type="entry name" value="Ribosomal_L16"/>
    <property type="match status" value="1"/>
</dbReference>
<dbReference type="PANTHER" id="PTHR12220:SF13">
    <property type="entry name" value="LARGE RIBOSOMAL SUBUNIT PROTEIN UL16M"/>
    <property type="match status" value="1"/>
</dbReference>
<evidence type="ECO:0000256" key="3">
    <source>
        <dbReference type="ARBA" id="ARBA00023274"/>
    </source>
</evidence>
<dbReference type="Proteomes" id="UP000198211">
    <property type="component" value="Unassembled WGS sequence"/>
</dbReference>
<dbReference type="InterPro" id="IPR047873">
    <property type="entry name" value="Ribosomal_uL16"/>
</dbReference>
<evidence type="ECO:0000313" key="4">
    <source>
        <dbReference type="EMBL" id="OWY98946.1"/>
    </source>
</evidence>
<dbReference type="SUPFAM" id="SSF54686">
    <property type="entry name" value="Ribosomal protein L16p/L10e"/>
    <property type="match status" value="1"/>
</dbReference>
<name>A0A225V2H4_9STRA</name>
<dbReference type="STRING" id="4795.A0A225V2H4"/>
<dbReference type="GO" id="GO:0032543">
    <property type="term" value="P:mitochondrial translation"/>
    <property type="evidence" value="ECO:0007669"/>
    <property type="project" value="TreeGrafter"/>
</dbReference>